<keyword evidence="1" id="KW-1133">Transmembrane helix</keyword>
<gene>
    <name evidence="2" type="ORF">ASCRUDRAFT_74007</name>
</gene>
<evidence type="ECO:0000313" key="3">
    <source>
        <dbReference type="Proteomes" id="UP000095038"/>
    </source>
</evidence>
<dbReference type="Proteomes" id="UP000095038">
    <property type="component" value="Unassembled WGS sequence"/>
</dbReference>
<reference evidence="3" key="1">
    <citation type="submission" date="2016-05" db="EMBL/GenBank/DDBJ databases">
        <title>Comparative genomics of biotechnologically important yeasts.</title>
        <authorList>
            <consortium name="DOE Joint Genome Institute"/>
            <person name="Riley R."/>
            <person name="Haridas S."/>
            <person name="Wolfe K.H."/>
            <person name="Lopes M.R."/>
            <person name="Hittinger C.T."/>
            <person name="Goker M."/>
            <person name="Salamov A."/>
            <person name="Wisecaver J."/>
            <person name="Long T.M."/>
            <person name="Aerts A.L."/>
            <person name="Barry K."/>
            <person name="Choi C."/>
            <person name="Clum A."/>
            <person name="Coughlan A.Y."/>
            <person name="Deshpande S."/>
            <person name="Douglass A.P."/>
            <person name="Hanson S.J."/>
            <person name="Klenk H.-P."/>
            <person name="Labutti K."/>
            <person name="Lapidus A."/>
            <person name="Lindquist E."/>
            <person name="Lipzen A."/>
            <person name="Meier-Kolthoff J.P."/>
            <person name="Ohm R.A."/>
            <person name="Otillar R.P."/>
            <person name="Pangilinan J."/>
            <person name="Peng Y."/>
            <person name="Rokas A."/>
            <person name="Rosa C.A."/>
            <person name="Scheuner C."/>
            <person name="Sibirny A.A."/>
            <person name="Slot J.C."/>
            <person name="Stielow J.B."/>
            <person name="Sun H."/>
            <person name="Kurtzman C.P."/>
            <person name="Blackwell M."/>
            <person name="Grigoriev I.V."/>
            <person name="Jeffries T.W."/>
        </authorList>
    </citation>
    <scope>NUCLEOTIDE SEQUENCE [LARGE SCALE GENOMIC DNA]</scope>
    <source>
        <strain evidence="3">DSM 1968</strain>
    </source>
</reference>
<keyword evidence="3" id="KW-1185">Reference proteome</keyword>
<dbReference type="PANTHER" id="PTHR39153:SF1">
    <property type="entry name" value="AGR244WP"/>
    <property type="match status" value="1"/>
</dbReference>
<organism evidence="2 3">
    <name type="scientific">Ascoidea rubescens DSM 1968</name>
    <dbReference type="NCBI Taxonomy" id="1344418"/>
    <lineage>
        <taxon>Eukaryota</taxon>
        <taxon>Fungi</taxon>
        <taxon>Dikarya</taxon>
        <taxon>Ascomycota</taxon>
        <taxon>Saccharomycotina</taxon>
        <taxon>Saccharomycetes</taxon>
        <taxon>Ascoideaceae</taxon>
        <taxon>Ascoidea</taxon>
    </lineage>
</organism>
<evidence type="ECO:0000313" key="2">
    <source>
        <dbReference type="EMBL" id="ODV64367.1"/>
    </source>
</evidence>
<dbReference type="STRING" id="1344418.A0A1D2VS20"/>
<name>A0A1D2VS20_9ASCO</name>
<dbReference type="InParanoid" id="A0A1D2VS20"/>
<protein>
    <submittedName>
        <fullName evidence="2">Uncharacterized protein</fullName>
    </submittedName>
</protein>
<evidence type="ECO:0000256" key="1">
    <source>
        <dbReference type="SAM" id="Phobius"/>
    </source>
</evidence>
<accession>A0A1D2VS20</accession>
<dbReference type="GeneID" id="30966149"/>
<sequence length="127" mass="14688">MARSRESENTKTLSKELLLTSFTGAIKGGLIGLTGSVMLRYMWPTWKNLRIPIKCFWHVSWVSMGAVFWADRHLVVFSDRMLLEQQEKKRKLLNDAAENGIFIDYNDKTVLTVSQLELIKLVENLEK</sequence>
<keyword evidence="1" id="KW-0812">Transmembrane</keyword>
<dbReference type="EMBL" id="KV454475">
    <property type="protein sequence ID" value="ODV64367.1"/>
    <property type="molecule type" value="Genomic_DNA"/>
</dbReference>
<dbReference type="AlphaFoldDB" id="A0A1D2VS20"/>
<feature type="transmembrane region" description="Helical" evidence="1">
    <location>
        <begin position="17"/>
        <end position="39"/>
    </location>
</feature>
<dbReference type="InterPro" id="IPR038882">
    <property type="entry name" value="Rcf3"/>
</dbReference>
<dbReference type="OrthoDB" id="3979469at2759"/>
<dbReference type="RefSeq" id="XP_020050674.1">
    <property type="nucleotide sequence ID" value="XM_020192513.1"/>
</dbReference>
<keyword evidence="1" id="KW-0472">Membrane</keyword>
<dbReference type="PANTHER" id="PTHR39153">
    <property type="entry name" value="AGR244WP"/>
    <property type="match status" value="1"/>
</dbReference>
<proteinExistence type="predicted"/>
<dbReference type="FunCoup" id="A0A1D2VS20">
    <property type="interactions" value="10"/>
</dbReference>